<gene>
    <name evidence="2" type="ORF">SPIL2461_LOCUS3698</name>
</gene>
<evidence type="ECO:0000256" key="1">
    <source>
        <dbReference type="SAM" id="MobiDB-lite"/>
    </source>
</evidence>
<name>A0A812KQ36_SYMPI</name>
<evidence type="ECO:0000313" key="2">
    <source>
        <dbReference type="EMBL" id="CAE7233926.1"/>
    </source>
</evidence>
<dbReference type="Proteomes" id="UP000649617">
    <property type="component" value="Unassembled WGS sequence"/>
</dbReference>
<evidence type="ECO:0000313" key="3">
    <source>
        <dbReference type="Proteomes" id="UP000649617"/>
    </source>
</evidence>
<dbReference type="OrthoDB" id="449182at2759"/>
<feature type="region of interest" description="Disordered" evidence="1">
    <location>
        <begin position="1"/>
        <end position="35"/>
    </location>
</feature>
<comment type="caution">
    <text evidence="2">The sequence shown here is derived from an EMBL/GenBank/DDBJ whole genome shotgun (WGS) entry which is preliminary data.</text>
</comment>
<organism evidence="2 3">
    <name type="scientific">Symbiodinium pilosum</name>
    <name type="common">Dinoflagellate</name>
    <dbReference type="NCBI Taxonomy" id="2952"/>
    <lineage>
        <taxon>Eukaryota</taxon>
        <taxon>Sar</taxon>
        <taxon>Alveolata</taxon>
        <taxon>Dinophyceae</taxon>
        <taxon>Suessiales</taxon>
        <taxon>Symbiodiniaceae</taxon>
        <taxon>Symbiodinium</taxon>
    </lineage>
</organism>
<feature type="compositionally biased region" description="Basic and acidic residues" evidence="1">
    <location>
        <begin position="1"/>
        <end position="14"/>
    </location>
</feature>
<accession>A0A812KQ36</accession>
<reference evidence="2" key="1">
    <citation type="submission" date="2021-02" db="EMBL/GenBank/DDBJ databases">
        <authorList>
            <person name="Dougan E. K."/>
            <person name="Rhodes N."/>
            <person name="Thang M."/>
            <person name="Chan C."/>
        </authorList>
    </citation>
    <scope>NUCLEOTIDE SEQUENCE</scope>
</reference>
<feature type="non-terminal residue" evidence="2">
    <location>
        <position position="1"/>
    </location>
</feature>
<sequence length="265" mass="28905">MGSTKRKSDTKSEKGSGGGKVGKRQTTLPVGDGKKAGDLSPDIKIMTIFRQWSKQMEEFRTVNNFFAQGAFKTKEKLLKFLKHLESTYPPQGKTSDPQAMVFVTSFGTSDLAANNDSHLMLCELIVANGFVTDANIAGTEKLAVTAPRPDIGLSPDFVLDAADIDAACDGLLHPQQLVYVKGWSRAIAALTVMLCRYENPEFAEAWGDSHRDSFATIHATVNVVGLDDAALMVLNNSITLGSSVRRKPNCFNLVHQLALAKRMQR</sequence>
<dbReference type="EMBL" id="CAJNIZ010004565">
    <property type="protein sequence ID" value="CAE7233926.1"/>
    <property type="molecule type" value="Genomic_DNA"/>
</dbReference>
<dbReference type="AlphaFoldDB" id="A0A812KQ36"/>
<proteinExistence type="predicted"/>
<protein>
    <submittedName>
        <fullName evidence="2">Uncharacterized protein</fullName>
    </submittedName>
</protein>
<keyword evidence="3" id="KW-1185">Reference proteome</keyword>